<dbReference type="NCBIfam" id="TIGR02165">
    <property type="entry name" value="cas5_6_GSU0054"/>
    <property type="match status" value="1"/>
</dbReference>
<dbReference type="KEGG" id="bts:Btus_2681"/>
<dbReference type="STRING" id="562970.Btus_2681"/>
<proteinExistence type="predicted"/>
<dbReference type="Proteomes" id="UP000002368">
    <property type="component" value="Chromosome"/>
</dbReference>
<dbReference type="eggNOG" id="ENOG502ZAU8">
    <property type="taxonomic scope" value="Bacteria"/>
</dbReference>
<organism evidence="1 2">
    <name type="scientific">Kyrpidia tusciae (strain DSM 2912 / NBRC 15312 / T2)</name>
    <name type="common">Bacillus tusciae</name>
    <dbReference type="NCBI Taxonomy" id="562970"/>
    <lineage>
        <taxon>Bacteria</taxon>
        <taxon>Bacillati</taxon>
        <taxon>Bacillota</taxon>
        <taxon>Bacilli</taxon>
        <taxon>Bacillales</taxon>
        <taxon>Alicyclobacillaceae</taxon>
        <taxon>Kyrpidia</taxon>
    </lineage>
</organism>
<accession>D5WU81</accession>
<dbReference type="HOGENOM" id="CLU_570773_0_0_9"/>
<protein>
    <submittedName>
        <fullName evidence="1">CRISPR-associated protein</fullName>
    </submittedName>
</protein>
<reference evidence="1 2" key="1">
    <citation type="journal article" date="2011" name="Stand. Genomic Sci.">
        <title>Complete genome sequence of the thermophilic, hydrogen-oxidizing Bacillus tusciae type strain (T2) and reclassification in the new genus, Kyrpidia gen. nov. as Kyrpidia tusciae comb. nov. and emendation of the family Alicyclobacillaceae da Costa and Rainey, 2010.</title>
        <authorList>
            <person name="Klenk H.P."/>
            <person name="Lapidus A."/>
            <person name="Chertkov O."/>
            <person name="Copeland A."/>
            <person name="Del Rio T.G."/>
            <person name="Nolan M."/>
            <person name="Lucas S."/>
            <person name="Chen F."/>
            <person name="Tice H."/>
            <person name="Cheng J.F."/>
            <person name="Han C."/>
            <person name="Bruce D."/>
            <person name="Goodwin L."/>
            <person name="Pitluck S."/>
            <person name="Pati A."/>
            <person name="Ivanova N."/>
            <person name="Mavromatis K."/>
            <person name="Daum C."/>
            <person name="Chen A."/>
            <person name="Palaniappan K."/>
            <person name="Chang Y.J."/>
            <person name="Land M."/>
            <person name="Hauser L."/>
            <person name="Jeffries C.D."/>
            <person name="Detter J.C."/>
            <person name="Rohde M."/>
            <person name="Abt B."/>
            <person name="Pukall R."/>
            <person name="Goker M."/>
            <person name="Bristow J."/>
            <person name="Markowitz V."/>
            <person name="Hugenholtz P."/>
            <person name="Eisen J.A."/>
        </authorList>
    </citation>
    <scope>NUCLEOTIDE SEQUENCE [LARGE SCALE GENOMIC DNA]</scope>
    <source>
        <strain evidence="1 2">DSM 2912</strain>
    </source>
</reference>
<evidence type="ECO:0000313" key="1">
    <source>
        <dbReference type="EMBL" id="ADG07333.1"/>
    </source>
</evidence>
<dbReference type="RefSeq" id="WP_013076616.1">
    <property type="nucleotide sequence ID" value="NC_014098.1"/>
</dbReference>
<dbReference type="OrthoDB" id="128883at2"/>
<gene>
    <name evidence="1" type="ordered locus">Btus_2681</name>
</gene>
<dbReference type="AlphaFoldDB" id="D5WU81"/>
<sequence length="539" mass="60220">MEERWAMAFRFPAGLYHANPWGRHVNEGEVEWPPSPWRLLRSLQATWFAKRRLVLADPGIAVEEGRPEASFEQLILKLASVFPVYYLPRVSRGHTRHYMPGAGGKTSLVFDAFVRIRPEDRVIMAWPGVTLSAGEWCLLDGLLPHVGYLGRSESWVEARLVPWDGTANCYPADQETVFARSPEAMEPVTVMAVQTEDRFSAWRDGVLEGAQVNRGGARGRGRRRSLHIPERLFDALAVDTSDLEQGGWNQPPGSCKVTYLRPYNCFVPEFTPETFGGWGTGPIHAARFALAGKPLPSQLDAVAVGELFRRALLRLLDADAPSLITGRDDNRRVLADSHRHAFFLPEDADRDGRVDHLLLYCADPLPETVGAALQSLIKLYTGEQEWRVFLEGVGSHPGETGAGNVVSSLFGPSRVWESATPYLHPWFQKKGGRFGRKEQLRKEIRLRGLPEPLSVEWKPFVQVGSRPVTTVQFRRFRSGGRSQNQPDRQGGFYRVEFPEPVAGPLAFGYGCHYGLGLFIPERPVPSENGQGDRNGESGF</sequence>
<name>D5WU81_KYRT2</name>
<dbReference type="EMBL" id="CP002017">
    <property type="protein sequence ID" value="ADG07333.1"/>
    <property type="molecule type" value="Genomic_DNA"/>
</dbReference>
<keyword evidence="2" id="KW-1185">Reference proteome</keyword>
<evidence type="ECO:0000313" key="2">
    <source>
        <dbReference type="Proteomes" id="UP000002368"/>
    </source>
</evidence>
<dbReference type="InterPro" id="IPR019089">
    <property type="entry name" value="Cas_GSU0054"/>
</dbReference>